<reference evidence="2 3" key="1">
    <citation type="submission" date="2023-02" db="EMBL/GenBank/DDBJ databases">
        <title>LHISI_Scaffold_Assembly.</title>
        <authorList>
            <person name="Stuart O.P."/>
            <person name="Cleave R."/>
            <person name="Magrath M.J.L."/>
            <person name="Mikheyev A.S."/>
        </authorList>
    </citation>
    <scope>NUCLEOTIDE SEQUENCE [LARGE SCALE GENOMIC DNA]</scope>
    <source>
        <strain evidence="2">Daus_M_001</strain>
        <tissue evidence="2">Leg muscle</tissue>
    </source>
</reference>
<evidence type="ECO:0000313" key="3">
    <source>
        <dbReference type="Proteomes" id="UP001159363"/>
    </source>
</evidence>
<feature type="region of interest" description="Disordered" evidence="1">
    <location>
        <begin position="426"/>
        <end position="470"/>
    </location>
</feature>
<dbReference type="EMBL" id="JARBHB010000001">
    <property type="protein sequence ID" value="KAJ8895422.1"/>
    <property type="molecule type" value="Genomic_DNA"/>
</dbReference>
<feature type="compositionally biased region" description="Basic and acidic residues" evidence="1">
    <location>
        <begin position="452"/>
        <end position="468"/>
    </location>
</feature>
<feature type="region of interest" description="Disordered" evidence="1">
    <location>
        <begin position="195"/>
        <end position="216"/>
    </location>
</feature>
<keyword evidence="3" id="KW-1185">Reference proteome</keyword>
<feature type="compositionally biased region" description="Basic and acidic residues" evidence="1">
    <location>
        <begin position="310"/>
        <end position="323"/>
    </location>
</feature>
<feature type="region of interest" description="Disordered" evidence="1">
    <location>
        <begin position="133"/>
        <end position="153"/>
    </location>
</feature>
<protein>
    <submittedName>
        <fullName evidence="2">Uncharacterized protein</fullName>
    </submittedName>
</protein>
<feature type="compositionally biased region" description="Low complexity" evidence="1">
    <location>
        <begin position="195"/>
        <end position="215"/>
    </location>
</feature>
<feature type="region of interest" description="Disordered" evidence="1">
    <location>
        <begin position="310"/>
        <end position="332"/>
    </location>
</feature>
<evidence type="ECO:0000313" key="2">
    <source>
        <dbReference type="EMBL" id="KAJ8895422.1"/>
    </source>
</evidence>
<dbReference type="Proteomes" id="UP001159363">
    <property type="component" value="Chromosome 1"/>
</dbReference>
<accession>A0ABQ9IFI8</accession>
<name>A0ABQ9IFI8_9NEOP</name>
<sequence length="607" mass="64938">MLPKGFYGIEDDRVEHKKKLSDECFRAASTGLLVCPYGAEVGVVVRTLASYNSEPGSIPGGTTPAFGNRVLVKDDTAGRRILSTMSRFPSPCNSGAAPYSPYITLIGSQVHCCSEPPKYLHSTMPFSDLHTTPSTTISTTPSTTISTTHSTTLSTTPSTIINTNLSTTTSTTPSTKISTTLTIPPNTSPSTIISTTFSTTPSTTISTTTSTTPTPRVHGGLVVSLLASHQGGFNPRPGHSRFSYVCWSTGFIRDLLFHPPFCFGVAPYPPKSTSSALKTSIRIPEESSILETDNAIPVSDEEDQWFKQRENTTPRRKMNEHPTRGMKLSSGQPDGLKAVAERLACSSLAQGNRVQSPVGPLPHVGRIVPDDAAGRRAFTWPSRFLHRPIPALLHTHLNILVGSQDLAVRNYWNSCDHTETLKNARHRRPRGCVSAGGGGDEHAGPIGGKSRTASESRKEGRGRGRGSGDVRGMAARALKKTLALHDEGPSSHKVLQACCFTSPAALLPAVASLGSSAGANTRRTRCFTCRAHTTNERTITRDVTRGKAAERLYFCPVQMGRAYLPLRQLRLTGSGCDGVVGIWPGTASSNGYHCATGLRGLSSISSQ</sequence>
<organism evidence="2 3">
    <name type="scientific">Dryococelus australis</name>
    <dbReference type="NCBI Taxonomy" id="614101"/>
    <lineage>
        <taxon>Eukaryota</taxon>
        <taxon>Metazoa</taxon>
        <taxon>Ecdysozoa</taxon>
        <taxon>Arthropoda</taxon>
        <taxon>Hexapoda</taxon>
        <taxon>Insecta</taxon>
        <taxon>Pterygota</taxon>
        <taxon>Neoptera</taxon>
        <taxon>Polyneoptera</taxon>
        <taxon>Phasmatodea</taxon>
        <taxon>Verophasmatodea</taxon>
        <taxon>Anareolatae</taxon>
        <taxon>Phasmatidae</taxon>
        <taxon>Eurycanthinae</taxon>
        <taxon>Dryococelus</taxon>
    </lineage>
</organism>
<evidence type="ECO:0000256" key="1">
    <source>
        <dbReference type="SAM" id="MobiDB-lite"/>
    </source>
</evidence>
<gene>
    <name evidence="2" type="ORF">PR048_000754</name>
</gene>
<comment type="caution">
    <text evidence="2">The sequence shown here is derived from an EMBL/GenBank/DDBJ whole genome shotgun (WGS) entry which is preliminary data.</text>
</comment>
<proteinExistence type="predicted"/>